<feature type="region of interest" description="Disordered" evidence="1">
    <location>
        <begin position="414"/>
        <end position="446"/>
    </location>
</feature>
<keyword evidence="3" id="KW-1185">Reference proteome</keyword>
<feature type="compositionally biased region" description="Basic and acidic residues" evidence="1">
    <location>
        <begin position="664"/>
        <end position="682"/>
    </location>
</feature>
<feature type="region of interest" description="Disordered" evidence="1">
    <location>
        <begin position="274"/>
        <end position="304"/>
    </location>
</feature>
<reference evidence="2" key="1">
    <citation type="submission" date="2019-11" db="EMBL/GenBank/DDBJ databases">
        <title>Leishmania tarentolae CDS.</title>
        <authorList>
            <person name="Goto Y."/>
            <person name="Yamagishi J."/>
        </authorList>
    </citation>
    <scope>NUCLEOTIDE SEQUENCE [LARGE SCALE GENOMIC DNA]</scope>
    <source>
        <strain evidence="2">Parrot Tar II</strain>
    </source>
</reference>
<feature type="compositionally biased region" description="Basic residues" evidence="1">
    <location>
        <begin position="774"/>
        <end position="786"/>
    </location>
</feature>
<protein>
    <submittedName>
        <fullName evidence="2">Uncharacterized protein</fullName>
    </submittedName>
</protein>
<feature type="region of interest" description="Disordered" evidence="1">
    <location>
        <begin position="748"/>
        <end position="786"/>
    </location>
</feature>
<sequence>MLAKRFTALTRKSHQDSGARESSLEHDERTPAKAFVSTDGVSYPYCGPSIDEEERSGIPAVAATSRGGAVSRLLTPPTTPCAESMESRHCFGSHHSRSESSVLYHSGYSSSSRSSVERAGTASPTLVSAYGRSYRHNPYIVSPSTTRSPRMPESPASMPITEHERAKDLSIGGGCGTGEQGRRCIIRSGHTRSLSPSTSRCGRALARPIAGVAYHDFALQQPQQLATTFPLRHSAGSFSCDGSFLGRSAPSSVDQSCRSSPATATAPLTMRLASAPSFRGPNHGAQHYHSPRPPSSTLYSAGGNTPESLNLYQSLGSVHATASTNSNNPYIGVRMAPERPLLHPQSVTHGLTFETGPRAAVLEINTRSLSFQDAQTLESSPSQEPNPHEKKPREAQQTWVTSTLPMQMVPVYAHGSRHSSPQASPVASALGEGSRRPSGAARTASEGCTTMAKLPPALTPTALNQHAHIYLEPRSPVLQQQQQQQRVTPQQRALHISPSHSSAISAAGSTTISVGGICLGDAGRTHSVACDATRQLSPLPAIASAGTPVLSAEMELPHGGYSNSSPMGTIANADLQRQKATIYATSPCRPCTAVSPARPQCAAHSPLSTSPHSQDACAHALHSTQTGLPGATESEHTTASTGTAAAPLHSHQRSSSDAGTCSADSDKAKGDIEVRRPSHESDGGALSANCMPAHTPAEIDASQGQLSPSVLLMPAAATSDKGDAMQMSNASHSLSGAVAYQAQDEHDVVNTDGDGQGGNDDEGGSISAPGAGQGKKKKRVRRSRKGKILEDLPPVTFMKYLPPPPPPPLALPSPLDPAGAPSNVALSSSAFDRYYAVLLRWYTRLLADEADFVDIAAARSFDAATAAATMSAEARQARDSSYASVGKPPSAYSLECVHSGPISSPMGSVSSLLSKSLPVYVGSSGDRSGRNAEVHVRCPRIEQYVESCDIPAELRLCPTAKTADTQATGAATVTLPHSVKDAPSIVRWARDLETWWFCYIFPLAAHTRYQPPAAWPQLQQASMPPGGLAVPHAGSGGVVQEYPYGWSTTTQPPMSSIRCAYAAQGSPTIRGGHPMISSGLPSPAVAHMPMQSQLPPTYGKGPHSRH</sequence>
<accession>A0A640KC21</accession>
<dbReference type="VEuPathDB" id="TriTrypDB:LtaPh_1409200"/>
<evidence type="ECO:0000313" key="3">
    <source>
        <dbReference type="Proteomes" id="UP000419144"/>
    </source>
</evidence>
<evidence type="ECO:0000256" key="1">
    <source>
        <dbReference type="SAM" id="MobiDB-lite"/>
    </source>
</evidence>
<feature type="region of interest" description="Disordered" evidence="1">
    <location>
        <begin position="477"/>
        <end position="502"/>
    </location>
</feature>
<dbReference type="OrthoDB" id="267006at2759"/>
<dbReference type="Proteomes" id="UP000419144">
    <property type="component" value="Unassembled WGS sequence"/>
</dbReference>
<feature type="region of interest" description="Disordered" evidence="1">
    <location>
        <begin position="1"/>
        <end position="31"/>
    </location>
</feature>
<feature type="compositionally biased region" description="Polar residues" evidence="1">
    <location>
        <begin position="653"/>
        <end position="663"/>
    </location>
</feature>
<evidence type="ECO:0000313" key="2">
    <source>
        <dbReference type="EMBL" id="GET87123.1"/>
    </source>
</evidence>
<organism evidence="2 3">
    <name type="scientific">Leishmania tarentolae</name>
    <name type="common">Sauroleishmania tarentolae</name>
    <dbReference type="NCBI Taxonomy" id="5689"/>
    <lineage>
        <taxon>Eukaryota</taxon>
        <taxon>Discoba</taxon>
        <taxon>Euglenozoa</taxon>
        <taxon>Kinetoplastea</taxon>
        <taxon>Metakinetoplastina</taxon>
        <taxon>Trypanosomatida</taxon>
        <taxon>Trypanosomatidae</taxon>
        <taxon>Leishmaniinae</taxon>
        <taxon>Leishmania</taxon>
        <taxon>lizard Leishmania</taxon>
    </lineage>
</organism>
<gene>
    <name evidence="2" type="ORF">LtaPh_1409200</name>
</gene>
<proteinExistence type="predicted"/>
<feature type="region of interest" description="Disordered" evidence="1">
    <location>
        <begin position="373"/>
        <end position="397"/>
    </location>
</feature>
<feature type="region of interest" description="Disordered" evidence="1">
    <location>
        <begin position="599"/>
        <end position="691"/>
    </location>
</feature>
<feature type="compositionally biased region" description="Polar residues" evidence="1">
    <location>
        <begin position="373"/>
        <end position="385"/>
    </location>
</feature>
<feature type="region of interest" description="Disordered" evidence="1">
    <location>
        <begin position="1071"/>
        <end position="1106"/>
    </location>
</feature>
<feature type="compositionally biased region" description="Polar residues" evidence="1">
    <location>
        <begin position="295"/>
        <end position="304"/>
    </location>
</feature>
<name>A0A640KC21_LEITA</name>
<comment type="caution">
    <text evidence="2">The sequence shown here is derived from an EMBL/GenBank/DDBJ whole genome shotgun (WGS) entry which is preliminary data.</text>
</comment>
<dbReference type="EMBL" id="BLBS01000018">
    <property type="protein sequence ID" value="GET87123.1"/>
    <property type="molecule type" value="Genomic_DNA"/>
</dbReference>
<feature type="compositionally biased region" description="Basic and acidic residues" evidence="1">
    <location>
        <begin position="13"/>
        <end position="31"/>
    </location>
</feature>
<dbReference type="AlphaFoldDB" id="A0A640KC21"/>